<protein>
    <submittedName>
        <fullName evidence="1">Uncharacterized protein</fullName>
    </submittedName>
</protein>
<accession>A0A7W5AUG0</accession>
<dbReference type="EMBL" id="JACHXK010000002">
    <property type="protein sequence ID" value="MBB3108979.1"/>
    <property type="molecule type" value="Genomic_DNA"/>
</dbReference>
<gene>
    <name evidence="1" type="ORF">FHS18_001031</name>
</gene>
<proteinExistence type="predicted"/>
<organism evidence="1 2">
    <name type="scientific">Paenibacillus phyllosphaerae</name>
    <dbReference type="NCBI Taxonomy" id="274593"/>
    <lineage>
        <taxon>Bacteria</taxon>
        <taxon>Bacillati</taxon>
        <taxon>Bacillota</taxon>
        <taxon>Bacilli</taxon>
        <taxon>Bacillales</taxon>
        <taxon>Paenibacillaceae</taxon>
        <taxon>Paenibacillus</taxon>
    </lineage>
</organism>
<comment type="caution">
    <text evidence="1">The sequence shown here is derived from an EMBL/GenBank/DDBJ whole genome shotgun (WGS) entry which is preliminary data.</text>
</comment>
<sequence>MVWTVTMLAGNYVQYPSEEELYRELQKWKRCAAP</sequence>
<dbReference type="AlphaFoldDB" id="A0A7W5AUG0"/>
<name>A0A7W5AUG0_9BACL</name>
<reference evidence="1 2" key="1">
    <citation type="submission" date="2020-08" db="EMBL/GenBank/DDBJ databases">
        <title>Genomic Encyclopedia of Type Strains, Phase III (KMG-III): the genomes of soil and plant-associated and newly described type strains.</title>
        <authorList>
            <person name="Whitman W."/>
        </authorList>
    </citation>
    <scope>NUCLEOTIDE SEQUENCE [LARGE SCALE GENOMIC DNA]</scope>
    <source>
        <strain evidence="1 2">CECT 5862</strain>
    </source>
</reference>
<evidence type="ECO:0000313" key="1">
    <source>
        <dbReference type="EMBL" id="MBB3108979.1"/>
    </source>
</evidence>
<evidence type="ECO:0000313" key="2">
    <source>
        <dbReference type="Proteomes" id="UP000570361"/>
    </source>
</evidence>
<keyword evidence="2" id="KW-1185">Reference proteome</keyword>
<dbReference type="Proteomes" id="UP000570361">
    <property type="component" value="Unassembled WGS sequence"/>
</dbReference>